<dbReference type="OrthoDB" id="414945at2759"/>
<feature type="domain" description="Reverse transcriptase Ty1/copia-type" evidence="1">
    <location>
        <begin position="2"/>
        <end position="146"/>
    </location>
</feature>
<accession>A0A1S4BTU0</accession>
<dbReference type="CDD" id="cd09272">
    <property type="entry name" value="RNase_HI_RT_Ty1"/>
    <property type="match status" value="1"/>
</dbReference>
<dbReference type="Pfam" id="PF07727">
    <property type="entry name" value="RVT_2"/>
    <property type="match status" value="1"/>
</dbReference>
<dbReference type="AlphaFoldDB" id="A0A1S4BTU0"/>
<dbReference type="InterPro" id="IPR013103">
    <property type="entry name" value="RVT_2"/>
</dbReference>
<dbReference type="SUPFAM" id="SSF56672">
    <property type="entry name" value="DNA/RNA polymerases"/>
    <property type="match status" value="1"/>
</dbReference>
<evidence type="ECO:0000259" key="1">
    <source>
        <dbReference type="Pfam" id="PF07727"/>
    </source>
</evidence>
<organism evidence="2">
    <name type="scientific">Nicotiana tabacum</name>
    <name type="common">Common tobacco</name>
    <dbReference type="NCBI Taxonomy" id="4097"/>
    <lineage>
        <taxon>Eukaryota</taxon>
        <taxon>Viridiplantae</taxon>
        <taxon>Streptophyta</taxon>
        <taxon>Embryophyta</taxon>
        <taxon>Tracheophyta</taxon>
        <taxon>Spermatophyta</taxon>
        <taxon>Magnoliopsida</taxon>
        <taxon>eudicotyledons</taxon>
        <taxon>Gunneridae</taxon>
        <taxon>Pentapetalae</taxon>
        <taxon>asterids</taxon>
        <taxon>lamiids</taxon>
        <taxon>Solanales</taxon>
        <taxon>Solanaceae</taxon>
        <taxon>Nicotianoideae</taxon>
        <taxon>Nicotianeae</taxon>
        <taxon>Nicotiana</taxon>
    </lineage>
</organism>
<evidence type="ECO:0000313" key="2">
    <source>
        <dbReference type="RefSeq" id="XP_016492299.1"/>
    </source>
</evidence>
<dbReference type="KEGG" id="nta:107811815"/>
<dbReference type="PANTHER" id="PTHR11439:SF510">
    <property type="entry name" value="REVERSE TRANSCRIPTASE TY1_COPIA-TYPE DOMAIN-CONTAINING PROTEIN"/>
    <property type="match status" value="1"/>
</dbReference>
<dbReference type="InterPro" id="IPR043502">
    <property type="entry name" value="DNA/RNA_pol_sf"/>
</dbReference>
<name>A0A1S4BTU0_TOBAC</name>
<dbReference type="STRING" id="4097.A0A1S4BTU0"/>
<reference evidence="2" key="1">
    <citation type="submission" date="2025-08" db="UniProtKB">
        <authorList>
            <consortium name="RefSeq"/>
        </authorList>
    </citation>
    <scope>IDENTIFICATION</scope>
</reference>
<dbReference type="RefSeq" id="XP_016492299.1">
    <property type="nucleotide sequence ID" value="XM_016636813.1"/>
</dbReference>
<dbReference type="PaxDb" id="4097-A0A1S4BTU0"/>
<dbReference type="PANTHER" id="PTHR11439">
    <property type="entry name" value="GAG-POL-RELATED RETROTRANSPOSON"/>
    <property type="match status" value="1"/>
</dbReference>
<protein>
    <submittedName>
        <fullName evidence="2">Uncharacterized mitochondrial protein AtMg00810-like</fullName>
    </submittedName>
</protein>
<gene>
    <name evidence="2" type="primary">LOC107811815</name>
</gene>
<sequence>MEVPPGLLIDQTGSQKVVCKLNKSLYGLKQASRQWYSKLTEALSSMGYRHSENDYSLFSKKTSSHIIFVVVYVDDVIITGDDSVEIANLKSFLDKQFRIKYLGKLHYFLDLEVLYKADGVIMSQRKFTLDLLKEYDCFDYSSLSSPLDPIVKLKANEGTPLLDPTYYRKLVGKLNFLTNTRLDIAYSVQLLSQFMQAPRDTHLTAAFHLLGYLKSDPTLSIFFSNNTDCSISACCDSDWASCPDSRKFVTGYIVLVGDNPISWKSKKQETISLSSVEAEYRSLKKVVGELSSPIAVFCDSQSAIHIAHNPVFHERTKYIEVDCHFVRNKLQEGLISLHHVATNDQLADILTKALTGVKHHAVRGKLVVRSSHPP</sequence>
<proteinExistence type="predicted"/>